<dbReference type="PANTHER" id="PTHR42748">
    <property type="entry name" value="NITROGEN METABOLITE REPRESSION PROTEIN NMRA FAMILY MEMBER"/>
    <property type="match status" value="1"/>
</dbReference>
<accession>A0AAD3YBT9</accession>
<reference evidence="5" key="2">
    <citation type="submission" date="2023-06" db="EMBL/GenBank/DDBJ databases">
        <authorList>
            <person name="Kobayashi Y."/>
            <person name="Kayamori A."/>
            <person name="Aoki K."/>
            <person name="Shiwa Y."/>
            <person name="Fujita N."/>
            <person name="Sugita T."/>
            <person name="Iwasaki W."/>
            <person name="Tanaka N."/>
            <person name="Takashima M."/>
        </authorList>
    </citation>
    <scope>NUCLEOTIDE SEQUENCE</scope>
    <source>
        <strain evidence="5">HIS016</strain>
    </source>
</reference>
<dbReference type="PANTHER" id="PTHR42748:SF30">
    <property type="entry name" value="NMRA-LIKE DOMAIN-CONTAINING PROTEIN"/>
    <property type="match status" value="1"/>
</dbReference>
<dbReference type="SUPFAM" id="SSF51735">
    <property type="entry name" value="NAD(P)-binding Rossmann-fold domains"/>
    <property type="match status" value="1"/>
</dbReference>
<evidence type="ECO:0000313" key="5">
    <source>
        <dbReference type="EMBL" id="GMK56257.1"/>
    </source>
</evidence>
<proteinExistence type="inferred from homology"/>
<dbReference type="GO" id="GO:0016491">
    <property type="term" value="F:oxidoreductase activity"/>
    <property type="evidence" value="ECO:0007669"/>
    <property type="project" value="UniProtKB-KW"/>
</dbReference>
<dbReference type="Pfam" id="PF05368">
    <property type="entry name" value="NmrA"/>
    <property type="match status" value="1"/>
</dbReference>
<dbReference type="InterPro" id="IPR008030">
    <property type="entry name" value="NmrA-like"/>
</dbReference>
<evidence type="ECO:0000256" key="1">
    <source>
        <dbReference type="ARBA" id="ARBA00006328"/>
    </source>
</evidence>
<protein>
    <recommendedName>
        <fullName evidence="4">NmrA-like domain-containing protein</fullName>
    </recommendedName>
</protein>
<keyword evidence="2" id="KW-0521">NADP</keyword>
<reference evidence="5" key="1">
    <citation type="journal article" date="2023" name="BMC Genomics">
        <title>Chromosome-level genome assemblies of Cutaneotrichosporon spp. (Trichosporonales, Basidiomycota) reveal imbalanced evolution between nucleotide sequences and chromosome synteny.</title>
        <authorList>
            <person name="Kobayashi Y."/>
            <person name="Kayamori A."/>
            <person name="Aoki K."/>
            <person name="Shiwa Y."/>
            <person name="Matsutani M."/>
            <person name="Fujita N."/>
            <person name="Sugita T."/>
            <person name="Iwasaki W."/>
            <person name="Tanaka N."/>
            <person name="Takashima M."/>
        </authorList>
    </citation>
    <scope>NUCLEOTIDE SEQUENCE</scope>
    <source>
        <strain evidence="5">HIS016</strain>
    </source>
</reference>
<dbReference type="Gene3D" id="3.40.50.720">
    <property type="entry name" value="NAD(P)-binding Rossmann-like Domain"/>
    <property type="match status" value="1"/>
</dbReference>
<feature type="domain" description="NmrA-like" evidence="4">
    <location>
        <begin position="6"/>
        <end position="242"/>
    </location>
</feature>
<dbReference type="GO" id="GO:0005634">
    <property type="term" value="C:nucleus"/>
    <property type="evidence" value="ECO:0007669"/>
    <property type="project" value="TreeGrafter"/>
</dbReference>
<dbReference type="Gene3D" id="3.90.25.10">
    <property type="entry name" value="UDP-galactose 4-epimerase, domain 1"/>
    <property type="match status" value="1"/>
</dbReference>
<comment type="caution">
    <text evidence="5">The sequence shown here is derived from an EMBL/GenBank/DDBJ whole genome shotgun (WGS) entry which is preliminary data.</text>
</comment>
<dbReference type="EMBL" id="BTCM01000003">
    <property type="protein sequence ID" value="GMK56257.1"/>
    <property type="molecule type" value="Genomic_DNA"/>
</dbReference>
<evidence type="ECO:0000256" key="3">
    <source>
        <dbReference type="ARBA" id="ARBA00023002"/>
    </source>
</evidence>
<dbReference type="CDD" id="cd05251">
    <property type="entry name" value="NmrA_like_SDR_a"/>
    <property type="match status" value="1"/>
</dbReference>
<dbReference type="InterPro" id="IPR051164">
    <property type="entry name" value="NmrA-like_oxidored"/>
</dbReference>
<gene>
    <name evidence="5" type="ORF">CspeluHIS016_0300970</name>
</gene>
<evidence type="ECO:0000259" key="4">
    <source>
        <dbReference type="Pfam" id="PF05368"/>
    </source>
</evidence>
<keyword evidence="3" id="KW-0560">Oxidoreductase</keyword>
<dbReference type="Proteomes" id="UP001222932">
    <property type="component" value="Unassembled WGS sequence"/>
</dbReference>
<dbReference type="AlphaFoldDB" id="A0AAD3YBT9"/>
<keyword evidence="6" id="KW-1185">Reference proteome</keyword>
<name>A0AAD3YBT9_9TREE</name>
<comment type="similarity">
    <text evidence="1">Belongs to the NmrA-type oxidoreductase family.</text>
</comment>
<evidence type="ECO:0000256" key="2">
    <source>
        <dbReference type="ARBA" id="ARBA00022857"/>
    </source>
</evidence>
<evidence type="ECO:0000313" key="6">
    <source>
        <dbReference type="Proteomes" id="UP001222932"/>
    </source>
</evidence>
<dbReference type="InterPro" id="IPR036291">
    <property type="entry name" value="NAD(P)-bd_dom_sf"/>
</dbReference>
<organism evidence="5 6">
    <name type="scientific">Cutaneotrichosporon spelunceum</name>
    <dbReference type="NCBI Taxonomy" id="1672016"/>
    <lineage>
        <taxon>Eukaryota</taxon>
        <taxon>Fungi</taxon>
        <taxon>Dikarya</taxon>
        <taxon>Basidiomycota</taxon>
        <taxon>Agaricomycotina</taxon>
        <taxon>Tremellomycetes</taxon>
        <taxon>Trichosporonales</taxon>
        <taxon>Trichosporonaceae</taxon>
        <taxon>Cutaneotrichosporon</taxon>
    </lineage>
</organism>
<sequence>MSGSGKTIVVFGATGHQGGSTARALLGAGYTVVGITRDPTSPKAKSAESHGVKLYKGDLNFPETYAPALQGAYGVFLNIDFWALFDGVDPLAAKAKEEAQGLAAVTAIKAAGVKHLVYSTLDSLGDVAHFDSKATIAGYVRESGVPYTLLYTSYYYSNILFNMLKEEDGALILDMGVPDEVIVPSFAVEQTGLWAVQAFKPEWVGKDMDVVGECMAISAIATGVSLVTGRKCETRHVTMAEFEADTKTDRGWHNNFKAMIDKRFSRSESESRKVVPDAWTFIQWAKMTGALDKYRK</sequence>